<evidence type="ECO:0000313" key="3">
    <source>
        <dbReference type="Proteomes" id="UP000183053"/>
    </source>
</evidence>
<keyword evidence="3" id="KW-1185">Reference proteome</keyword>
<dbReference type="AlphaFoldDB" id="A0A1H1ABR0"/>
<dbReference type="STRING" id="47312.SAMN04489765_0149"/>
<name>A0A1H1ABR0_9ACTN</name>
<dbReference type="RefSeq" id="WP_068563751.1">
    <property type="nucleotide sequence ID" value="NZ_FNLF01000002.1"/>
</dbReference>
<dbReference type="EMBL" id="FNLF01000002">
    <property type="protein sequence ID" value="SDQ37123.1"/>
    <property type="molecule type" value="Genomic_DNA"/>
</dbReference>
<dbReference type="Proteomes" id="UP000183053">
    <property type="component" value="Unassembled WGS sequence"/>
</dbReference>
<sequence length="184" mass="19766">MNAPQLVGHTSDGTAVWHTGTASPSDTPKGLYTLTARDALYRGIKAEQLTQAITFGIDVPPGEPFFASQLPDKPWEYAASDGAPAVLLVLDRAVAERSFFLPDEDGAAAIAPDKSVYPYEYTDADGSVVHTRFNREALRGATSADAESYYGYWISPQYLPEALLAVVIGGPRDQVSTVLDSIAR</sequence>
<accession>A0A1H1ABR0</accession>
<feature type="region of interest" description="Disordered" evidence="1">
    <location>
        <begin position="1"/>
        <end position="27"/>
    </location>
</feature>
<organism evidence="2 3">
    <name type="scientific">Tsukamurella pulmonis</name>
    <dbReference type="NCBI Taxonomy" id="47312"/>
    <lineage>
        <taxon>Bacteria</taxon>
        <taxon>Bacillati</taxon>
        <taxon>Actinomycetota</taxon>
        <taxon>Actinomycetes</taxon>
        <taxon>Mycobacteriales</taxon>
        <taxon>Tsukamurellaceae</taxon>
        <taxon>Tsukamurella</taxon>
    </lineage>
</organism>
<evidence type="ECO:0000313" key="2">
    <source>
        <dbReference type="EMBL" id="SDQ37123.1"/>
    </source>
</evidence>
<evidence type="ECO:0000256" key="1">
    <source>
        <dbReference type="SAM" id="MobiDB-lite"/>
    </source>
</evidence>
<protein>
    <submittedName>
        <fullName evidence="2">Uncharacterized protein</fullName>
    </submittedName>
</protein>
<reference evidence="3" key="1">
    <citation type="submission" date="2016-10" db="EMBL/GenBank/DDBJ databases">
        <authorList>
            <person name="Varghese N."/>
            <person name="Submissions S."/>
        </authorList>
    </citation>
    <scope>NUCLEOTIDE SEQUENCE [LARGE SCALE GENOMIC DNA]</scope>
    <source>
        <strain evidence="3">DSM 44142</strain>
    </source>
</reference>
<gene>
    <name evidence="2" type="ORF">SAMN04489765_0149</name>
</gene>
<proteinExistence type="predicted"/>